<dbReference type="SMART" id="SM00862">
    <property type="entry name" value="Trans_reg_C"/>
    <property type="match status" value="1"/>
</dbReference>
<dbReference type="InterPro" id="IPR036388">
    <property type="entry name" value="WH-like_DNA-bd_sf"/>
</dbReference>
<dbReference type="PROSITE" id="PS51755">
    <property type="entry name" value="OMPR_PHOB"/>
    <property type="match status" value="1"/>
</dbReference>
<evidence type="ECO:0000313" key="5">
    <source>
        <dbReference type="Proteomes" id="UP000193978"/>
    </source>
</evidence>
<dbReference type="InterPro" id="IPR016032">
    <property type="entry name" value="Sig_transdc_resp-reg_C-effctor"/>
</dbReference>
<organism evidence="4 5">
    <name type="scientific">Methylocystis bryophila</name>
    <dbReference type="NCBI Taxonomy" id="655015"/>
    <lineage>
        <taxon>Bacteria</taxon>
        <taxon>Pseudomonadati</taxon>
        <taxon>Pseudomonadota</taxon>
        <taxon>Alphaproteobacteria</taxon>
        <taxon>Hyphomicrobiales</taxon>
        <taxon>Methylocystaceae</taxon>
        <taxon>Methylocystis</taxon>
    </lineage>
</organism>
<dbReference type="GO" id="GO:0006355">
    <property type="term" value="P:regulation of DNA-templated transcription"/>
    <property type="evidence" value="ECO:0007669"/>
    <property type="project" value="InterPro"/>
</dbReference>
<dbReference type="KEGG" id="mbry:B1812_15145"/>
<dbReference type="InterPro" id="IPR001867">
    <property type="entry name" value="OmpR/PhoB-type_DNA-bd"/>
</dbReference>
<feature type="DNA-binding region" description="OmpR/PhoB-type" evidence="2">
    <location>
        <begin position="112"/>
        <end position="218"/>
    </location>
</feature>
<dbReference type="SUPFAM" id="SSF52172">
    <property type="entry name" value="CheY-like"/>
    <property type="match status" value="1"/>
</dbReference>
<dbReference type="EMBL" id="CP019948">
    <property type="protein sequence ID" value="ARN82202.1"/>
    <property type="molecule type" value="Genomic_DNA"/>
</dbReference>
<gene>
    <name evidence="4" type="ORF">B1812_15145</name>
</gene>
<sequence>MAFDILLAGGTALREALGELFARESAFTLREAATVQSALAEIDAASPDALLVSDDFGEEDAGALLRAARIAGFGGASLWLVKDEQRSKAGFDATIRRPLRFNDLLLTITKILEQLPLRPLRRALGEHSLCLGRQKLTAPNGASLLLTEKEIALLLRLSRAAGSVVARDVLLRDVWGYNGAVVTHTLETHIHRLRRKLEGMSGRTGLLVTDQGGYRLCLEHDCPSDEEASPLETRGSENHGAR</sequence>
<dbReference type="SUPFAM" id="SSF46894">
    <property type="entry name" value="C-terminal effector domain of the bipartite response regulators"/>
    <property type="match status" value="1"/>
</dbReference>
<dbReference type="Proteomes" id="UP000193978">
    <property type="component" value="Chromosome"/>
</dbReference>
<name>A0A1W6MXA0_9HYPH</name>
<accession>A0A1W6MXA0</accession>
<dbReference type="InterPro" id="IPR011006">
    <property type="entry name" value="CheY-like_superfamily"/>
</dbReference>
<evidence type="ECO:0000256" key="1">
    <source>
        <dbReference type="ARBA" id="ARBA00023125"/>
    </source>
</evidence>
<feature type="domain" description="OmpR/PhoB-type" evidence="3">
    <location>
        <begin position="112"/>
        <end position="218"/>
    </location>
</feature>
<dbReference type="Pfam" id="PF00486">
    <property type="entry name" value="Trans_reg_C"/>
    <property type="match status" value="1"/>
</dbReference>
<dbReference type="GO" id="GO:0003677">
    <property type="term" value="F:DNA binding"/>
    <property type="evidence" value="ECO:0007669"/>
    <property type="project" value="UniProtKB-UniRule"/>
</dbReference>
<dbReference type="AlphaFoldDB" id="A0A1W6MXA0"/>
<dbReference type="RefSeq" id="WP_085772324.1">
    <property type="nucleotide sequence ID" value="NZ_CBEHVB010000009.1"/>
</dbReference>
<evidence type="ECO:0000256" key="2">
    <source>
        <dbReference type="PROSITE-ProRule" id="PRU01091"/>
    </source>
</evidence>
<dbReference type="CDD" id="cd00383">
    <property type="entry name" value="trans_reg_C"/>
    <property type="match status" value="1"/>
</dbReference>
<proteinExistence type="predicted"/>
<keyword evidence="5" id="KW-1185">Reference proteome</keyword>
<evidence type="ECO:0000313" key="4">
    <source>
        <dbReference type="EMBL" id="ARN82202.1"/>
    </source>
</evidence>
<dbReference type="GO" id="GO:0000160">
    <property type="term" value="P:phosphorelay signal transduction system"/>
    <property type="evidence" value="ECO:0007669"/>
    <property type="project" value="InterPro"/>
</dbReference>
<evidence type="ECO:0000259" key="3">
    <source>
        <dbReference type="PROSITE" id="PS51755"/>
    </source>
</evidence>
<keyword evidence="1 2" id="KW-0238">DNA-binding</keyword>
<dbReference type="STRING" id="655015.B1812_15145"/>
<protein>
    <recommendedName>
        <fullName evidence="3">OmpR/PhoB-type domain-containing protein</fullName>
    </recommendedName>
</protein>
<reference evidence="4 5" key="1">
    <citation type="submission" date="2017-02" db="EMBL/GenBank/DDBJ databases">
        <authorList>
            <person name="Peterson S.W."/>
        </authorList>
    </citation>
    <scope>NUCLEOTIDE SEQUENCE [LARGE SCALE GENOMIC DNA]</scope>
    <source>
        <strain evidence="4 5">S285</strain>
    </source>
</reference>
<dbReference type="Gene3D" id="1.10.10.10">
    <property type="entry name" value="Winged helix-like DNA-binding domain superfamily/Winged helix DNA-binding domain"/>
    <property type="match status" value="1"/>
</dbReference>